<dbReference type="PANTHER" id="PTHR12815:SF18">
    <property type="entry name" value="SORTING AND ASSEMBLY MACHINERY COMPONENT 50 HOMOLOG"/>
    <property type="match status" value="1"/>
</dbReference>
<evidence type="ECO:0000256" key="6">
    <source>
        <dbReference type="ARBA" id="ARBA00023136"/>
    </source>
</evidence>
<keyword evidence="5" id="KW-1002">Plastid outer membrane</keyword>
<evidence type="ECO:0000256" key="7">
    <source>
        <dbReference type="ARBA" id="ARBA00024013"/>
    </source>
</evidence>
<dbReference type="GO" id="GO:0009707">
    <property type="term" value="C:chloroplast outer membrane"/>
    <property type="evidence" value="ECO:0007669"/>
    <property type="project" value="UniProtKB-SubCell"/>
</dbReference>
<dbReference type="PANTHER" id="PTHR12815">
    <property type="entry name" value="SORTING AND ASSEMBLY MACHINERY SAMM50 PROTEIN FAMILY MEMBER"/>
    <property type="match status" value="1"/>
</dbReference>
<organism evidence="10 11">
    <name type="scientific">Edaphochlamys debaryana</name>
    <dbReference type="NCBI Taxonomy" id="47281"/>
    <lineage>
        <taxon>Eukaryota</taxon>
        <taxon>Viridiplantae</taxon>
        <taxon>Chlorophyta</taxon>
        <taxon>core chlorophytes</taxon>
        <taxon>Chlorophyceae</taxon>
        <taxon>CS clade</taxon>
        <taxon>Chlamydomonadales</taxon>
        <taxon>Chlamydomonadales incertae sedis</taxon>
        <taxon>Edaphochlamys</taxon>
    </lineage>
</organism>
<comment type="subcellular location">
    <subcellularLocation>
        <location evidence="1">Mitochondrion outer membrane</location>
        <topology evidence="1">Multi-pass membrane protein</topology>
    </subcellularLocation>
    <subcellularLocation>
        <location evidence="7">Plastid</location>
        <location evidence="7">Chloroplast outer membrane</location>
    </subcellularLocation>
</comment>
<evidence type="ECO:0000256" key="5">
    <source>
        <dbReference type="ARBA" id="ARBA00022805"/>
    </source>
</evidence>
<accession>A0A836BRS0</accession>
<evidence type="ECO:0000259" key="9">
    <source>
        <dbReference type="Pfam" id="PF01103"/>
    </source>
</evidence>
<proteinExistence type="inferred from homology"/>
<keyword evidence="6" id="KW-0472">Membrane</keyword>
<dbReference type="Proteomes" id="UP000612055">
    <property type="component" value="Unassembled WGS sequence"/>
</dbReference>
<evidence type="ECO:0000256" key="4">
    <source>
        <dbReference type="ARBA" id="ARBA00022692"/>
    </source>
</evidence>
<dbReference type="OrthoDB" id="1724197at2759"/>
<reference evidence="10" key="1">
    <citation type="journal article" date="2020" name="bioRxiv">
        <title>Comparative genomics of Chlamydomonas.</title>
        <authorList>
            <person name="Craig R.J."/>
            <person name="Hasan A.R."/>
            <person name="Ness R.W."/>
            <person name="Keightley P.D."/>
        </authorList>
    </citation>
    <scope>NUCLEOTIDE SEQUENCE</scope>
    <source>
        <strain evidence="10">CCAP 11/70</strain>
    </source>
</reference>
<evidence type="ECO:0000256" key="8">
    <source>
        <dbReference type="SAM" id="MobiDB-lite"/>
    </source>
</evidence>
<name>A0A836BRS0_9CHLO</name>
<dbReference type="InterPro" id="IPR039910">
    <property type="entry name" value="D15-like"/>
</dbReference>
<gene>
    <name evidence="10" type="ORF">HYH03_014922</name>
</gene>
<keyword evidence="11" id="KW-1185">Reference proteome</keyword>
<dbReference type="AlphaFoldDB" id="A0A836BRS0"/>
<feature type="region of interest" description="Disordered" evidence="8">
    <location>
        <begin position="384"/>
        <end position="407"/>
    </location>
</feature>
<evidence type="ECO:0000256" key="3">
    <source>
        <dbReference type="ARBA" id="ARBA00022452"/>
    </source>
</evidence>
<evidence type="ECO:0000256" key="2">
    <source>
        <dbReference type="ARBA" id="ARBA00010913"/>
    </source>
</evidence>
<evidence type="ECO:0000313" key="11">
    <source>
        <dbReference type="Proteomes" id="UP000612055"/>
    </source>
</evidence>
<protein>
    <recommendedName>
        <fullName evidence="9">Bacterial surface antigen (D15) domain-containing protein</fullName>
    </recommendedName>
</protein>
<evidence type="ECO:0000256" key="1">
    <source>
        <dbReference type="ARBA" id="ARBA00004374"/>
    </source>
</evidence>
<keyword evidence="5" id="KW-0934">Plastid</keyword>
<dbReference type="GO" id="GO:0005741">
    <property type="term" value="C:mitochondrial outer membrane"/>
    <property type="evidence" value="ECO:0007669"/>
    <property type="project" value="UniProtKB-SubCell"/>
</dbReference>
<comment type="caution">
    <text evidence="10">The sequence shown here is derived from an EMBL/GenBank/DDBJ whole genome shotgun (WGS) entry which is preliminary data.</text>
</comment>
<feature type="domain" description="Bacterial surface antigen (D15)" evidence="9">
    <location>
        <begin position="156"/>
        <end position="509"/>
    </location>
</feature>
<sequence length="516" mass="54621">MADSDAPAAPREPPSGDASPATPSEKPADGTIDYGALYDEIKDKPCKVVQINQRLEGFNGGTFRTRAALIERELEPVYKAQTLAEVHDELDAAGRRLKQLGVFTGVHLLAHEEPVDDPSACTVELALEETNWFKLRAATYVQGGESTFEMGAGLRNATGRAEALDANMEYGMENSHTVSVSYHQPRLAGAPLLLEVRGAQLFRNNQKASSFTEQLRGIVLGLKSMSGVHGLEYELGWRRLLDPSRTASRAVMTQMGDYLKSSLRYTATLDRRVPGAGGAAASLGGEGWALRSTTEVAGLLPPGGAGAGGASGELRFVRQGVDLQANLPMDEQGAVVFSLGLSAGLLLPWGDGALSRPTCIADRFFLGGPGTLRGFKFKGIGPMDQRRPAAGAAPPAEDTAEGGAPARRDALGGDAYTSVFASLMFQLPHPALQLLRVHGHAFVNGGNVIQLAGTGRSARALVGELGSSFRWSCGLGLVLPTPMGRFEANYCVVMAAQETDRVKRGLQLGFAASSFL</sequence>
<keyword evidence="3" id="KW-1134">Transmembrane beta strand</keyword>
<dbReference type="Gene3D" id="2.40.160.50">
    <property type="entry name" value="membrane protein fhac: a member of the omp85/tpsb transporter family"/>
    <property type="match status" value="1"/>
</dbReference>
<feature type="region of interest" description="Disordered" evidence="8">
    <location>
        <begin position="1"/>
        <end position="32"/>
    </location>
</feature>
<keyword evidence="4" id="KW-0812">Transmembrane</keyword>
<feature type="compositionally biased region" description="Low complexity" evidence="8">
    <location>
        <begin position="388"/>
        <end position="405"/>
    </location>
</feature>
<evidence type="ECO:0000313" key="10">
    <source>
        <dbReference type="EMBL" id="KAG2486475.1"/>
    </source>
</evidence>
<dbReference type="InterPro" id="IPR000184">
    <property type="entry name" value="Bac_surfAg_D15"/>
</dbReference>
<dbReference type="Pfam" id="PF01103">
    <property type="entry name" value="Omp85"/>
    <property type="match status" value="1"/>
</dbReference>
<dbReference type="EMBL" id="JAEHOE010000112">
    <property type="protein sequence ID" value="KAG2486475.1"/>
    <property type="molecule type" value="Genomic_DNA"/>
</dbReference>
<comment type="similarity">
    <text evidence="2">Belongs to the SAM50/omp85 family.</text>
</comment>